<sequence>MNSKAAKEYLQKTPSTQSTETLRVRYGRMSEENSPIKGRRLQQWAALTVGDQDITVTLNSAWDSTFTPIPQGTYRIMAPDYSHAKTSTEGYRNTYPGKIKANDVWFPIELQSGAGNSSRYVHIGHLSDGCVTVYDIHRWNTVYNFLISHRLPNTDGKYVALLEVTK</sequence>
<evidence type="ECO:0000313" key="1">
    <source>
        <dbReference type="EMBL" id="SAL73364.1"/>
    </source>
</evidence>
<dbReference type="Proteomes" id="UP000055019">
    <property type="component" value="Unassembled WGS sequence"/>
</dbReference>
<organism evidence="1 2">
    <name type="scientific">Caballeronia arvi</name>
    <dbReference type="NCBI Taxonomy" id="1777135"/>
    <lineage>
        <taxon>Bacteria</taxon>
        <taxon>Pseudomonadati</taxon>
        <taxon>Pseudomonadota</taxon>
        <taxon>Betaproteobacteria</taxon>
        <taxon>Burkholderiales</taxon>
        <taxon>Burkholderiaceae</taxon>
        <taxon>Caballeronia</taxon>
    </lineage>
</organism>
<accession>A0A158JWK4</accession>
<gene>
    <name evidence="1" type="ORF">AWB74_04476</name>
</gene>
<keyword evidence="2" id="KW-1185">Reference proteome</keyword>
<dbReference type="AlphaFoldDB" id="A0A158JWK4"/>
<evidence type="ECO:0008006" key="3">
    <source>
        <dbReference type="Google" id="ProtNLM"/>
    </source>
</evidence>
<name>A0A158JWK4_9BURK</name>
<evidence type="ECO:0000313" key="2">
    <source>
        <dbReference type="Proteomes" id="UP000055019"/>
    </source>
</evidence>
<comment type="caution">
    <text evidence="1">The sequence shown here is derived from an EMBL/GenBank/DDBJ whole genome shotgun (WGS) entry which is preliminary data.</text>
</comment>
<dbReference type="EMBL" id="FCOM02000021">
    <property type="protein sequence ID" value="SAL73364.1"/>
    <property type="molecule type" value="Genomic_DNA"/>
</dbReference>
<protein>
    <recommendedName>
        <fullName evidence="3">YkuD domain-containing protein</fullName>
    </recommendedName>
</protein>
<proteinExistence type="predicted"/>
<reference evidence="1" key="1">
    <citation type="submission" date="2016-01" db="EMBL/GenBank/DDBJ databases">
        <authorList>
            <person name="Peeters C."/>
        </authorList>
    </citation>
    <scope>NUCLEOTIDE SEQUENCE [LARGE SCALE GENOMIC DNA]</scope>
    <source>
        <strain evidence="1">LMG 29317</strain>
    </source>
</reference>